<keyword evidence="2" id="KW-1185">Reference proteome</keyword>
<evidence type="ECO:0000313" key="2">
    <source>
        <dbReference type="Proteomes" id="UP000006062"/>
    </source>
</evidence>
<protein>
    <submittedName>
        <fullName evidence="1">Uncharacterized protein</fullName>
    </submittedName>
</protein>
<gene>
    <name evidence="1" type="ordered locus">Thivi_2294</name>
</gene>
<proteinExistence type="predicted"/>
<dbReference type="AlphaFoldDB" id="I3YB73"/>
<dbReference type="STRING" id="765911.Thivi_2294"/>
<accession>I3YB73</accession>
<sequence length="273" mass="30912">MVSRPNGLTMLIIRQEQIEVFKRDESNRFKARLRAHVCDIFPLQTALVETAALDEFIDQTIRESRRHGFETEATVQSFVDHAILLGSDFCRNPLYSTLVEPLFDAEIENLIQRHDLLYERAWSYLDATRGPDGANVLRAVARFKAWLAIPRKPRPAFLPELLQDLSLIYPEKQAIHPPAELTLFCDEAAKRARSDGFSEPLGQMTYVIIAFLIGLGFFHDPLVLGAVRDGLAELEKEENASRRTERLTSLAETYLNRVIAAVRSSTTTGSELL</sequence>
<reference evidence="1 2" key="1">
    <citation type="submission" date="2012-06" db="EMBL/GenBank/DDBJ databases">
        <title>Complete sequence of Thiocystis violascens DSM 198.</title>
        <authorList>
            <consortium name="US DOE Joint Genome Institute"/>
            <person name="Lucas S."/>
            <person name="Han J."/>
            <person name="Lapidus A."/>
            <person name="Cheng J.-F."/>
            <person name="Goodwin L."/>
            <person name="Pitluck S."/>
            <person name="Peters L."/>
            <person name="Ovchinnikova G."/>
            <person name="Teshima H."/>
            <person name="Detter J.C."/>
            <person name="Han C."/>
            <person name="Tapia R."/>
            <person name="Land M."/>
            <person name="Hauser L."/>
            <person name="Kyrpides N."/>
            <person name="Ivanova N."/>
            <person name="Pagani I."/>
            <person name="Vogl K."/>
            <person name="Liu Z."/>
            <person name="Frigaard N.-U."/>
            <person name="Bryant D."/>
            <person name="Woyke T."/>
        </authorList>
    </citation>
    <scope>NUCLEOTIDE SEQUENCE [LARGE SCALE GENOMIC DNA]</scope>
    <source>
        <strain evidence="2">ATCC 17096 / DSM 198 / 6111</strain>
    </source>
</reference>
<evidence type="ECO:0000313" key="1">
    <source>
        <dbReference type="EMBL" id="AFL74241.1"/>
    </source>
</evidence>
<name>I3YB73_THIV6</name>
<organism evidence="1 2">
    <name type="scientific">Thiocystis violascens (strain ATCC 17096 / DSM 198 / 6111)</name>
    <name type="common">Chromatium violascens</name>
    <dbReference type="NCBI Taxonomy" id="765911"/>
    <lineage>
        <taxon>Bacteria</taxon>
        <taxon>Pseudomonadati</taxon>
        <taxon>Pseudomonadota</taxon>
        <taxon>Gammaproteobacteria</taxon>
        <taxon>Chromatiales</taxon>
        <taxon>Chromatiaceae</taxon>
        <taxon>Thiocystis</taxon>
    </lineage>
</organism>
<dbReference type="EMBL" id="CP003154">
    <property type="protein sequence ID" value="AFL74241.1"/>
    <property type="molecule type" value="Genomic_DNA"/>
</dbReference>
<dbReference type="Proteomes" id="UP000006062">
    <property type="component" value="Chromosome"/>
</dbReference>
<dbReference type="eggNOG" id="ENOG5033HAH">
    <property type="taxonomic scope" value="Bacteria"/>
</dbReference>
<dbReference type="HOGENOM" id="CLU_1019188_0_0_6"/>
<dbReference type="KEGG" id="tvi:Thivi_2294"/>